<protein>
    <recommendedName>
        <fullName evidence="4">Peptidase inhibitor family I36</fullName>
    </recommendedName>
</protein>
<keyword evidence="3" id="KW-1185">Reference proteome</keyword>
<name>A0ABW7YH81_STRCE</name>
<accession>A0ABW7YH81</accession>
<gene>
    <name evidence="2" type="ORF">ACIA8P_45595</name>
</gene>
<evidence type="ECO:0000256" key="1">
    <source>
        <dbReference type="SAM" id="SignalP"/>
    </source>
</evidence>
<evidence type="ECO:0000313" key="3">
    <source>
        <dbReference type="Proteomes" id="UP001612415"/>
    </source>
</evidence>
<dbReference type="EMBL" id="JBITDC010000033">
    <property type="protein sequence ID" value="MFI5681771.1"/>
    <property type="molecule type" value="Genomic_DNA"/>
</dbReference>
<feature type="signal peptide" evidence="1">
    <location>
        <begin position="1"/>
        <end position="27"/>
    </location>
</feature>
<dbReference type="Proteomes" id="UP001612415">
    <property type="component" value="Unassembled WGS sequence"/>
</dbReference>
<dbReference type="RefSeq" id="WP_398662719.1">
    <property type="nucleotide sequence ID" value="NZ_JBITDC010000033.1"/>
</dbReference>
<evidence type="ECO:0008006" key="4">
    <source>
        <dbReference type="Google" id="ProtNLM"/>
    </source>
</evidence>
<feature type="chain" id="PRO_5045144949" description="Peptidase inhibitor family I36" evidence="1">
    <location>
        <begin position="28"/>
        <end position="125"/>
    </location>
</feature>
<evidence type="ECO:0000313" key="2">
    <source>
        <dbReference type="EMBL" id="MFI5681771.1"/>
    </source>
</evidence>
<sequence>MRKAMSAAAAFATAATAVMTMSGAAQAAAAGDSTVYGCRSGNVCIWAQGVEPFNDPHPTVQYSSYGYHNLSNQYGEHAVLNNQYGGATANLCKNYGGTNCVEILFEDDWAYENLTPINSITLNRP</sequence>
<keyword evidence="1" id="KW-0732">Signal</keyword>
<reference evidence="2 3" key="1">
    <citation type="submission" date="2024-10" db="EMBL/GenBank/DDBJ databases">
        <title>The Natural Products Discovery Center: Release of the First 8490 Sequenced Strains for Exploring Actinobacteria Biosynthetic Diversity.</title>
        <authorList>
            <person name="Kalkreuter E."/>
            <person name="Kautsar S.A."/>
            <person name="Yang D."/>
            <person name="Bader C.D."/>
            <person name="Teijaro C.N."/>
            <person name="Fluegel L."/>
            <person name="Davis C.M."/>
            <person name="Simpson J.R."/>
            <person name="Lauterbach L."/>
            <person name="Steele A.D."/>
            <person name="Gui C."/>
            <person name="Meng S."/>
            <person name="Li G."/>
            <person name="Viehrig K."/>
            <person name="Ye F."/>
            <person name="Su P."/>
            <person name="Kiefer A.F."/>
            <person name="Nichols A."/>
            <person name="Cepeda A.J."/>
            <person name="Yan W."/>
            <person name="Fan B."/>
            <person name="Jiang Y."/>
            <person name="Adhikari A."/>
            <person name="Zheng C.-J."/>
            <person name="Schuster L."/>
            <person name="Cowan T.M."/>
            <person name="Smanski M.J."/>
            <person name="Chevrette M.G."/>
            <person name="De Carvalho L.P.S."/>
            <person name="Shen B."/>
        </authorList>
    </citation>
    <scope>NUCLEOTIDE SEQUENCE [LARGE SCALE GENOMIC DNA]</scope>
    <source>
        <strain evidence="2 3">NPDC051599</strain>
    </source>
</reference>
<proteinExistence type="predicted"/>
<comment type="caution">
    <text evidence="2">The sequence shown here is derived from an EMBL/GenBank/DDBJ whole genome shotgun (WGS) entry which is preliminary data.</text>
</comment>
<organism evidence="2 3">
    <name type="scientific">Streptomyces cellulosae</name>
    <dbReference type="NCBI Taxonomy" id="1968"/>
    <lineage>
        <taxon>Bacteria</taxon>
        <taxon>Bacillati</taxon>
        <taxon>Actinomycetota</taxon>
        <taxon>Actinomycetes</taxon>
        <taxon>Kitasatosporales</taxon>
        <taxon>Streptomycetaceae</taxon>
        <taxon>Streptomyces</taxon>
    </lineage>
</organism>